<dbReference type="SUPFAM" id="SSF54654">
    <property type="entry name" value="CI-2 family of serine protease inhibitors"/>
    <property type="match status" value="1"/>
</dbReference>
<evidence type="ECO:0000256" key="2">
    <source>
        <dbReference type="ARBA" id="ARBA00022690"/>
    </source>
</evidence>
<evidence type="ECO:0000313" key="4">
    <source>
        <dbReference type="EMBL" id="EFJ32979.1"/>
    </source>
</evidence>
<sequence>KTAWPELVGKDAIYAREQILADNPKLEIHIVFYEACLVTADFDKNRVRIYTDCSNRVVRTPSIG</sequence>
<dbReference type="InterPro" id="IPR036354">
    <property type="entry name" value="Prot_inh_pot1_sf"/>
</dbReference>
<evidence type="ECO:0000313" key="5">
    <source>
        <dbReference type="Proteomes" id="UP000001514"/>
    </source>
</evidence>
<reference evidence="4 5" key="1">
    <citation type="journal article" date="2011" name="Science">
        <title>The Selaginella genome identifies genetic changes associated with the evolution of vascular plants.</title>
        <authorList>
            <person name="Banks J.A."/>
            <person name="Nishiyama T."/>
            <person name="Hasebe M."/>
            <person name="Bowman J.L."/>
            <person name="Gribskov M."/>
            <person name="dePamphilis C."/>
            <person name="Albert V.A."/>
            <person name="Aono N."/>
            <person name="Aoyama T."/>
            <person name="Ambrose B.A."/>
            <person name="Ashton N.W."/>
            <person name="Axtell M.J."/>
            <person name="Barker E."/>
            <person name="Barker M.S."/>
            <person name="Bennetzen J.L."/>
            <person name="Bonawitz N.D."/>
            <person name="Chapple C."/>
            <person name="Cheng C."/>
            <person name="Correa L.G."/>
            <person name="Dacre M."/>
            <person name="DeBarry J."/>
            <person name="Dreyer I."/>
            <person name="Elias M."/>
            <person name="Engstrom E.M."/>
            <person name="Estelle M."/>
            <person name="Feng L."/>
            <person name="Finet C."/>
            <person name="Floyd S.K."/>
            <person name="Frommer W.B."/>
            <person name="Fujita T."/>
            <person name="Gramzow L."/>
            <person name="Gutensohn M."/>
            <person name="Harholt J."/>
            <person name="Hattori M."/>
            <person name="Heyl A."/>
            <person name="Hirai T."/>
            <person name="Hiwatashi Y."/>
            <person name="Ishikawa M."/>
            <person name="Iwata M."/>
            <person name="Karol K.G."/>
            <person name="Koehler B."/>
            <person name="Kolukisaoglu U."/>
            <person name="Kubo M."/>
            <person name="Kurata T."/>
            <person name="Lalonde S."/>
            <person name="Li K."/>
            <person name="Li Y."/>
            <person name="Litt A."/>
            <person name="Lyons E."/>
            <person name="Manning G."/>
            <person name="Maruyama T."/>
            <person name="Michael T.P."/>
            <person name="Mikami K."/>
            <person name="Miyazaki S."/>
            <person name="Morinaga S."/>
            <person name="Murata T."/>
            <person name="Mueller-Roeber B."/>
            <person name="Nelson D.R."/>
            <person name="Obara M."/>
            <person name="Oguri Y."/>
            <person name="Olmstead R.G."/>
            <person name="Onodera N."/>
            <person name="Petersen B.L."/>
            <person name="Pils B."/>
            <person name="Prigge M."/>
            <person name="Rensing S.A."/>
            <person name="Riano-Pachon D.M."/>
            <person name="Roberts A.W."/>
            <person name="Sato Y."/>
            <person name="Scheller H.V."/>
            <person name="Schulz B."/>
            <person name="Schulz C."/>
            <person name="Shakirov E.V."/>
            <person name="Shibagaki N."/>
            <person name="Shinohara N."/>
            <person name="Shippen D.E."/>
            <person name="Soerensen I."/>
            <person name="Sotooka R."/>
            <person name="Sugimoto N."/>
            <person name="Sugita M."/>
            <person name="Sumikawa N."/>
            <person name="Tanurdzic M."/>
            <person name="Theissen G."/>
            <person name="Ulvskov P."/>
            <person name="Wakazuki S."/>
            <person name="Weng J.K."/>
            <person name="Willats W.W."/>
            <person name="Wipf D."/>
            <person name="Wolf P.G."/>
            <person name="Yang L."/>
            <person name="Zimmer A.D."/>
            <person name="Zhu Q."/>
            <person name="Mitros T."/>
            <person name="Hellsten U."/>
            <person name="Loque D."/>
            <person name="Otillar R."/>
            <person name="Salamov A."/>
            <person name="Schmutz J."/>
            <person name="Shapiro H."/>
            <person name="Lindquist E."/>
            <person name="Lucas S."/>
            <person name="Rokhsar D."/>
            <person name="Grigoriev I.V."/>
        </authorList>
    </citation>
    <scope>NUCLEOTIDE SEQUENCE [LARGE SCALE GENOMIC DNA]</scope>
</reference>
<dbReference type="OrthoDB" id="10013825at2759"/>
<evidence type="ECO:0000256" key="1">
    <source>
        <dbReference type="ARBA" id="ARBA00008210"/>
    </source>
</evidence>
<dbReference type="STRING" id="88036.D8R3Q3"/>
<name>D8R3Q3_SELML</name>
<proteinExistence type="inferred from homology"/>
<keyword evidence="3" id="KW-0722">Serine protease inhibitor</keyword>
<dbReference type="EMBL" id="GL377571">
    <property type="protein sequence ID" value="EFJ32979.1"/>
    <property type="molecule type" value="Genomic_DNA"/>
</dbReference>
<dbReference type="InParanoid" id="D8R3Q3"/>
<gene>
    <name evidence="4" type="ORF">SELMODRAFT_84301</name>
</gene>
<dbReference type="Proteomes" id="UP000001514">
    <property type="component" value="Unassembled WGS sequence"/>
</dbReference>
<dbReference type="AlphaFoldDB" id="D8R3Q3"/>
<dbReference type="Gene3D" id="3.30.10.10">
    <property type="entry name" value="Trypsin Inhibitor V, subunit A"/>
    <property type="match status" value="1"/>
</dbReference>
<dbReference type="GO" id="GO:0004867">
    <property type="term" value="F:serine-type endopeptidase inhibitor activity"/>
    <property type="evidence" value="ECO:0007669"/>
    <property type="project" value="UniProtKB-KW"/>
</dbReference>
<organism evidence="5">
    <name type="scientific">Selaginella moellendorffii</name>
    <name type="common">Spikemoss</name>
    <dbReference type="NCBI Taxonomy" id="88036"/>
    <lineage>
        <taxon>Eukaryota</taxon>
        <taxon>Viridiplantae</taxon>
        <taxon>Streptophyta</taxon>
        <taxon>Embryophyta</taxon>
        <taxon>Tracheophyta</taxon>
        <taxon>Lycopodiopsida</taxon>
        <taxon>Selaginellales</taxon>
        <taxon>Selaginellaceae</taxon>
        <taxon>Selaginella</taxon>
    </lineage>
</organism>
<dbReference type="eggNOG" id="ENOG502R71V">
    <property type="taxonomic scope" value="Eukaryota"/>
</dbReference>
<dbReference type="InterPro" id="IPR000864">
    <property type="entry name" value="Prot_inh_pot1"/>
</dbReference>
<evidence type="ECO:0000256" key="3">
    <source>
        <dbReference type="ARBA" id="ARBA00022900"/>
    </source>
</evidence>
<dbReference type="KEGG" id="smo:SELMODRAFT_84301"/>
<accession>D8R3Q3</accession>
<keyword evidence="2" id="KW-0646">Protease inhibitor</keyword>
<dbReference type="GO" id="GO:0009611">
    <property type="term" value="P:response to wounding"/>
    <property type="evidence" value="ECO:0007669"/>
    <property type="project" value="InterPro"/>
</dbReference>
<protein>
    <submittedName>
        <fullName evidence="4">Uncharacterized protein</fullName>
    </submittedName>
</protein>
<feature type="non-terminal residue" evidence="4">
    <location>
        <position position="1"/>
    </location>
</feature>
<dbReference type="FunCoup" id="D8R3Q3">
    <property type="interactions" value="22"/>
</dbReference>
<dbReference type="PROSITE" id="PS00285">
    <property type="entry name" value="POTATO_INHIBITOR"/>
    <property type="match status" value="1"/>
</dbReference>
<comment type="similarity">
    <text evidence="1">Belongs to the protease inhibitor I13 (potato type I serine protease inhibitor) family.</text>
</comment>
<keyword evidence="5" id="KW-1185">Reference proteome</keyword>
<dbReference type="HOGENOM" id="CLU_158942_4_1_1"/>
<dbReference type="PANTHER" id="PTHR33091:SF29">
    <property type="entry name" value="SUBTILISIN INHIBITOR 1"/>
    <property type="match status" value="1"/>
</dbReference>
<dbReference type="Gramene" id="EFJ32979">
    <property type="protein sequence ID" value="EFJ32979"/>
    <property type="gene ID" value="SELMODRAFT_84301"/>
</dbReference>
<dbReference type="Pfam" id="PF00280">
    <property type="entry name" value="potato_inhibit"/>
    <property type="match status" value="1"/>
</dbReference>
<dbReference type="PANTHER" id="PTHR33091">
    <property type="entry name" value="PROTEIN, PUTATIVE, EXPRESSED-RELATED"/>
    <property type="match status" value="1"/>
</dbReference>